<feature type="transmembrane region" description="Helical" evidence="1">
    <location>
        <begin position="37"/>
        <end position="58"/>
    </location>
</feature>
<keyword evidence="1" id="KW-1133">Transmembrane helix</keyword>
<dbReference type="Proteomes" id="UP001194539">
    <property type="component" value="Unassembled WGS sequence"/>
</dbReference>
<proteinExistence type="predicted"/>
<dbReference type="EMBL" id="JACEGD010000006">
    <property type="protein sequence ID" value="MBH5385985.1"/>
    <property type="molecule type" value="Genomic_DNA"/>
</dbReference>
<sequence length="83" mass="8689">MGSLNKSLDNFSYAGVIAALGAFGFFLGNLVLNFGLLPLIVSLVIGAGLGWLCGVWVLKERRLPASATMAEMKSAMKQDGAAK</sequence>
<evidence type="ECO:0000313" key="2">
    <source>
        <dbReference type="EMBL" id="MBH5385985.1"/>
    </source>
</evidence>
<feature type="transmembrane region" description="Helical" evidence="1">
    <location>
        <begin position="12"/>
        <end position="31"/>
    </location>
</feature>
<comment type="caution">
    <text evidence="2">The sequence shown here is derived from an EMBL/GenBank/DDBJ whole genome shotgun (WGS) entry which is preliminary data.</text>
</comment>
<organism evidence="2 3">
    <name type="scientific">Bradyrhizobium diversitatis</name>
    <dbReference type="NCBI Taxonomy" id="2755406"/>
    <lineage>
        <taxon>Bacteria</taxon>
        <taxon>Pseudomonadati</taxon>
        <taxon>Pseudomonadota</taxon>
        <taxon>Alphaproteobacteria</taxon>
        <taxon>Hyphomicrobiales</taxon>
        <taxon>Nitrobacteraceae</taxon>
        <taxon>Bradyrhizobium</taxon>
    </lineage>
</organism>
<protein>
    <submittedName>
        <fullName evidence="2">Uncharacterized protein</fullName>
    </submittedName>
</protein>
<keyword evidence="1" id="KW-0812">Transmembrane</keyword>
<keyword evidence="1" id="KW-0472">Membrane</keyword>
<gene>
    <name evidence="2" type="ORF">H1B27_06755</name>
</gene>
<accession>A0ABS0NYA2</accession>
<dbReference type="RefSeq" id="WP_061878821.1">
    <property type="nucleotide sequence ID" value="NZ_JACEGD010000006.1"/>
</dbReference>
<evidence type="ECO:0000256" key="1">
    <source>
        <dbReference type="SAM" id="Phobius"/>
    </source>
</evidence>
<name>A0ABS0NYA2_9BRAD</name>
<evidence type="ECO:0000313" key="3">
    <source>
        <dbReference type="Proteomes" id="UP001194539"/>
    </source>
</evidence>
<keyword evidence="3" id="KW-1185">Reference proteome</keyword>
<reference evidence="2 3" key="1">
    <citation type="submission" date="2020-07" db="EMBL/GenBank/DDBJ databases">
        <title>Bradyrhizobium diversity isolated from nodules of indigenous legumes of Western Australia.</title>
        <authorList>
            <person name="Klepa M.S."/>
        </authorList>
    </citation>
    <scope>NUCLEOTIDE SEQUENCE [LARGE SCALE GENOMIC DNA]</scope>
    <source>
        <strain evidence="2 3">CNPSo 4019</strain>
    </source>
</reference>